<protein>
    <submittedName>
        <fullName evidence="1">DUF2190 family protein</fullName>
    </submittedName>
</protein>
<dbReference type="Pfam" id="PF09956">
    <property type="entry name" value="Phage_cement_2"/>
    <property type="match status" value="1"/>
</dbReference>
<evidence type="ECO:0000313" key="1">
    <source>
        <dbReference type="EMBL" id="UXY13861.1"/>
    </source>
</evidence>
<dbReference type="RefSeq" id="WP_263123138.1">
    <property type="nucleotide sequence ID" value="NZ_CP106753.1"/>
</dbReference>
<proteinExistence type="predicted"/>
<sequence length="123" mass="12048">MARNFKQTGDVLDWVNLTGAAVTSNSVVKAGATLGVALVDIAPGAVGAVRIQGVFELPKVTTAVIAQGDPVLWDVSAGKFDAKTAAPATGDVSGAAAMAFAAAGNGATTVLIRLTGTPGTVAP</sequence>
<dbReference type="PIRSF" id="PIRSF030771">
    <property type="entry name" value="UCP030771"/>
    <property type="match status" value="1"/>
</dbReference>
<dbReference type="EMBL" id="CP106753">
    <property type="protein sequence ID" value="UXY13861.1"/>
    <property type="molecule type" value="Genomic_DNA"/>
</dbReference>
<dbReference type="Proteomes" id="UP001061302">
    <property type="component" value="Chromosome"/>
</dbReference>
<name>A0ABY6DHR2_9NEIS</name>
<keyword evidence="2" id="KW-1185">Reference proteome</keyword>
<dbReference type="InterPro" id="IPR011231">
    <property type="entry name" value="Phage_VT1-Sakai_H0018"/>
</dbReference>
<evidence type="ECO:0000313" key="2">
    <source>
        <dbReference type="Proteomes" id="UP001061302"/>
    </source>
</evidence>
<accession>A0ABY6DHR2</accession>
<reference evidence="1" key="1">
    <citation type="submission" date="2022-10" db="EMBL/GenBank/DDBJ databases">
        <title>Chitiniphilus purpureus sp. nov., a novel chitin-degrading bacterium isolated from crawfish pond sediment.</title>
        <authorList>
            <person name="Li K."/>
        </authorList>
    </citation>
    <scope>NUCLEOTIDE SEQUENCE</scope>
    <source>
        <strain evidence="1">CD1</strain>
    </source>
</reference>
<organism evidence="1 2">
    <name type="scientific">Chitiniphilus purpureus</name>
    <dbReference type="NCBI Taxonomy" id="2981137"/>
    <lineage>
        <taxon>Bacteria</taxon>
        <taxon>Pseudomonadati</taxon>
        <taxon>Pseudomonadota</taxon>
        <taxon>Betaproteobacteria</taxon>
        <taxon>Neisseriales</taxon>
        <taxon>Chitinibacteraceae</taxon>
        <taxon>Chitiniphilus</taxon>
    </lineage>
</organism>
<gene>
    <name evidence="1" type="ORF">N8I74_11060</name>
</gene>